<keyword evidence="2" id="KW-0472">Membrane</keyword>
<dbReference type="EMBL" id="PVTP01000007">
    <property type="protein sequence ID" value="PRY76915.1"/>
    <property type="molecule type" value="Genomic_DNA"/>
</dbReference>
<comment type="caution">
    <text evidence="3">The sequence shown here is derived from an EMBL/GenBank/DDBJ whole genome shotgun (WGS) entry which is preliminary data.</text>
</comment>
<accession>A0A2T0VXS1</accession>
<protein>
    <submittedName>
        <fullName evidence="3">Cytochrome c oxidase cbb3-type subunit 4</fullName>
    </submittedName>
</protein>
<organism evidence="3 4">
    <name type="scientific">Yoonia maritima</name>
    <dbReference type="NCBI Taxonomy" id="1435347"/>
    <lineage>
        <taxon>Bacteria</taxon>
        <taxon>Pseudomonadati</taxon>
        <taxon>Pseudomonadota</taxon>
        <taxon>Alphaproteobacteria</taxon>
        <taxon>Rhodobacterales</taxon>
        <taxon>Paracoccaceae</taxon>
        <taxon>Yoonia</taxon>
    </lineage>
</organism>
<feature type="region of interest" description="Disordered" evidence="1">
    <location>
        <begin position="51"/>
        <end position="71"/>
    </location>
</feature>
<dbReference type="CDD" id="cd01324">
    <property type="entry name" value="cbb3_Oxidase_CcoQ"/>
    <property type="match status" value="1"/>
</dbReference>
<evidence type="ECO:0000256" key="2">
    <source>
        <dbReference type="SAM" id="Phobius"/>
    </source>
</evidence>
<keyword evidence="4" id="KW-1185">Reference proteome</keyword>
<evidence type="ECO:0000256" key="1">
    <source>
        <dbReference type="SAM" id="MobiDB-lite"/>
    </source>
</evidence>
<reference evidence="3 4" key="1">
    <citation type="submission" date="2018-03" db="EMBL/GenBank/DDBJ databases">
        <title>Genomic Encyclopedia of Archaeal and Bacterial Type Strains, Phase II (KMG-II): from individual species to whole genera.</title>
        <authorList>
            <person name="Goeker M."/>
        </authorList>
    </citation>
    <scope>NUCLEOTIDE SEQUENCE [LARGE SCALE GENOMIC DNA]</scope>
    <source>
        <strain evidence="3 4">DSM 101533</strain>
    </source>
</reference>
<gene>
    <name evidence="3" type="ORF">CLV80_10792</name>
</gene>
<dbReference type="OrthoDB" id="9801588at2"/>
<feature type="transmembrane region" description="Helical" evidence="2">
    <location>
        <begin position="14"/>
        <end position="31"/>
    </location>
</feature>
<dbReference type="RefSeq" id="WP_106358083.1">
    <property type="nucleotide sequence ID" value="NZ_PVTP01000007.1"/>
</dbReference>
<evidence type="ECO:0000313" key="3">
    <source>
        <dbReference type="EMBL" id="PRY76915.1"/>
    </source>
</evidence>
<evidence type="ECO:0000313" key="4">
    <source>
        <dbReference type="Proteomes" id="UP000238007"/>
    </source>
</evidence>
<sequence>MDTYSFLRQLADSWVLLAMTLFFLGVIVWAFRPGSAKVHAETASIPFRNEVKPGSVEAPAEERPKTKELQS</sequence>
<dbReference type="Pfam" id="PF05545">
    <property type="entry name" value="FixQ"/>
    <property type="match status" value="1"/>
</dbReference>
<feature type="compositionally biased region" description="Basic and acidic residues" evidence="1">
    <location>
        <begin position="60"/>
        <end position="71"/>
    </location>
</feature>
<name>A0A2T0VXS1_9RHOB</name>
<proteinExistence type="predicted"/>
<dbReference type="InterPro" id="IPR008621">
    <property type="entry name" value="Cbb3-typ_cyt_oxidase_comp"/>
</dbReference>
<keyword evidence="2" id="KW-0812">Transmembrane</keyword>
<dbReference type="Proteomes" id="UP000238007">
    <property type="component" value="Unassembled WGS sequence"/>
</dbReference>
<dbReference type="AlphaFoldDB" id="A0A2T0VXS1"/>
<keyword evidence="2" id="KW-1133">Transmembrane helix</keyword>